<dbReference type="AlphaFoldDB" id="X1PAR7"/>
<feature type="compositionally biased region" description="Acidic residues" evidence="1">
    <location>
        <begin position="182"/>
        <end position="199"/>
    </location>
</feature>
<evidence type="ECO:0000256" key="1">
    <source>
        <dbReference type="SAM" id="MobiDB-lite"/>
    </source>
</evidence>
<feature type="non-terminal residue" evidence="2">
    <location>
        <position position="250"/>
    </location>
</feature>
<sequence>GEKEVGFQYIIIYQPLDDKKGKVEIRFYSPNSIEPPDMKANPGGLWAMYQNLQQDLPPFITEIQGTVEKKELGNYGWVEGPSIKITFPDSVPDFGIKPLTFWERHLLKPIETAIKNIEVIITKVTGKSLGIVDIWDEIKAAFSRFNPFGPAAMVETPLPKGEGLEEEELGVGEPPAEVGQEVSEESEIEPELTDEEIQEILDSISEKIEESNEEAEEKEEEIVEEEVEESEEEEEEPEEEEIPITICEIT</sequence>
<evidence type="ECO:0000313" key="2">
    <source>
        <dbReference type="EMBL" id="GAI36115.1"/>
    </source>
</evidence>
<feature type="compositionally biased region" description="Low complexity" evidence="1">
    <location>
        <begin position="171"/>
        <end position="181"/>
    </location>
</feature>
<feature type="region of interest" description="Disordered" evidence="1">
    <location>
        <begin position="163"/>
        <end position="250"/>
    </location>
</feature>
<feature type="non-terminal residue" evidence="2">
    <location>
        <position position="1"/>
    </location>
</feature>
<dbReference type="EMBL" id="BARV01032621">
    <property type="protein sequence ID" value="GAI36115.1"/>
    <property type="molecule type" value="Genomic_DNA"/>
</dbReference>
<feature type="compositionally biased region" description="Acidic residues" evidence="1">
    <location>
        <begin position="211"/>
        <end position="242"/>
    </location>
</feature>
<proteinExistence type="predicted"/>
<gene>
    <name evidence="2" type="ORF">S06H3_51414</name>
</gene>
<reference evidence="2" key="1">
    <citation type="journal article" date="2014" name="Front. Microbiol.">
        <title>High frequency of phylogenetically diverse reductive dehalogenase-homologous genes in deep subseafloor sedimentary metagenomes.</title>
        <authorList>
            <person name="Kawai M."/>
            <person name="Futagami T."/>
            <person name="Toyoda A."/>
            <person name="Takaki Y."/>
            <person name="Nishi S."/>
            <person name="Hori S."/>
            <person name="Arai W."/>
            <person name="Tsubouchi T."/>
            <person name="Morono Y."/>
            <person name="Uchiyama I."/>
            <person name="Ito T."/>
            <person name="Fujiyama A."/>
            <person name="Inagaki F."/>
            <person name="Takami H."/>
        </authorList>
    </citation>
    <scope>NUCLEOTIDE SEQUENCE</scope>
    <source>
        <strain evidence="2">Expedition CK06-06</strain>
    </source>
</reference>
<comment type="caution">
    <text evidence="2">The sequence shown here is derived from an EMBL/GenBank/DDBJ whole genome shotgun (WGS) entry which is preliminary data.</text>
</comment>
<accession>X1PAR7</accession>
<organism evidence="2">
    <name type="scientific">marine sediment metagenome</name>
    <dbReference type="NCBI Taxonomy" id="412755"/>
    <lineage>
        <taxon>unclassified sequences</taxon>
        <taxon>metagenomes</taxon>
        <taxon>ecological metagenomes</taxon>
    </lineage>
</organism>
<name>X1PAR7_9ZZZZ</name>
<protein>
    <submittedName>
        <fullName evidence="2">Uncharacterized protein</fullName>
    </submittedName>
</protein>